<keyword evidence="3 9" id="KW-0378">Hydrolase</keyword>
<dbReference type="Gene3D" id="1.50.10.10">
    <property type="match status" value="1"/>
</dbReference>
<dbReference type="InterPro" id="IPR008928">
    <property type="entry name" value="6-hairpin_glycosidase_sf"/>
</dbReference>
<dbReference type="Pfam" id="PF17390">
    <property type="entry name" value="Bac_rhamnosid_C"/>
    <property type="match status" value="1"/>
</dbReference>
<feature type="signal peptide" evidence="4">
    <location>
        <begin position="1"/>
        <end position="19"/>
    </location>
</feature>
<dbReference type="Proteomes" id="UP000503278">
    <property type="component" value="Chromosome"/>
</dbReference>
<dbReference type="Pfam" id="PF25788">
    <property type="entry name" value="Ig_Rha78A_N"/>
    <property type="match status" value="1"/>
</dbReference>
<comment type="catalytic activity">
    <reaction evidence="1">
        <text>Hydrolysis of terminal non-reducing alpha-L-rhamnose residues in alpha-L-rhamnosides.</text>
        <dbReference type="EC" id="3.2.1.40"/>
    </reaction>
</comment>
<feature type="chain" id="PRO_5029593596" description="alpha-L-rhamnosidase" evidence="4">
    <location>
        <begin position="20"/>
        <end position="940"/>
    </location>
</feature>
<gene>
    <name evidence="9" type="ORF">HH214_16075</name>
</gene>
<dbReference type="InterPro" id="IPR035396">
    <property type="entry name" value="Bac_rhamnosid6H"/>
</dbReference>
<evidence type="ECO:0000256" key="3">
    <source>
        <dbReference type="ARBA" id="ARBA00022801"/>
    </source>
</evidence>
<evidence type="ECO:0000313" key="9">
    <source>
        <dbReference type="EMBL" id="QJD97278.1"/>
    </source>
</evidence>
<accession>A0A7L5E3U3</accession>
<dbReference type="Pfam" id="PF08531">
    <property type="entry name" value="Bac_rhamnosid_N"/>
    <property type="match status" value="1"/>
</dbReference>
<feature type="domain" description="Alpha-L-rhamnosidase six-hairpin glycosidase" evidence="7">
    <location>
        <begin position="502"/>
        <end position="833"/>
    </location>
</feature>
<evidence type="ECO:0000256" key="2">
    <source>
        <dbReference type="ARBA" id="ARBA00012652"/>
    </source>
</evidence>
<evidence type="ECO:0000259" key="6">
    <source>
        <dbReference type="Pfam" id="PF08531"/>
    </source>
</evidence>
<dbReference type="Gene3D" id="2.60.40.10">
    <property type="entry name" value="Immunoglobulins"/>
    <property type="match status" value="1"/>
</dbReference>
<proteinExistence type="predicted"/>
<dbReference type="InterPro" id="IPR035398">
    <property type="entry name" value="Bac_rhamnosid_C"/>
</dbReference>
<dbReference type="PANTHER" id="PTHR33307">
    <property type="entry name" value="ALPHA-RHAMNOSIDASE (EUROFUNG)"/>
    <property type="match status" value="1"/>
</dbReference>
<dbReference type="InterPro" id="IPR016007">
    <property type="entry name" value="Alpha_rhamnosid"/>
</dbReference>
<dbReference type="EC" id="3.2.1.40" evidence="2"/>
<dbReference type="InterPro" id="IPR013783">
    <property type="entry name" value="Ig-like_fold"/>
</dbReference>
<dbReference type="KEGG" id="mrob:HH214_16075"/>
<dbReference type="InterPro" id="IPR012341">
    <property type="entry name" value="6hp_glycosidase-like_sf"/>
</dbReference>
<dbReference type="EMBL" id="CP051682">
    <property type="protein sequence ID" value="QJD97278.1"/>
    <property type="molecule type" value="Genomic_DNA"/>
</dbReference>
<dbReference type="Pfam" id="PF05592">
    <property type="entry name" value="Bac_rhamnosid"/>
    <property type="match status" value="1"/>
</dbReference>
<evidence type="ECO:0000259" key="8">
    <source>
        <dbReference type="Pfam" id="PF17390"/>
    </source>
</evidence>
<evidence type="ECO:0000259" key="5">
    <source>
        <dbReference type="Pfam" id="PF05592"/>
    </source>
</evidence>
<dbReference type="GO" id="GO:0005975">
    <property type="term" value="P:carbohydrate metabolic process"/>
    <property type="evidence" value="ECO:0007669"/>
    <property type="project" value="InterPro"/>
</dbReference>
<protein>
    <recommendedName>
        <fullName evidence="2">alpha-L-rhamnosidase</fullName>
        <ecNumber evidence="2">3.2.1.40</ecNumber>
    </recommendedName>
</protein>
<evidence type="ECO:0000259" key="7">
    <source>
        <dbReference type="Pfam" id="PF17389"/>
    </source>
</evidence>
<evidence type="ECO:0000256" key="4">
    <source>
        <dbReference type="SAM" id="SignalP"/>
    </source>
</evidence>
<feature type="domain" description="Bacterial alpha-L-rhamnosidase N-terminal" evidence="6">
    <location>
        <begin position="185"/>
        <end position="353"/>
    </location>
</feature>
<dbReference type="AlphaFoldDB" id="A0A7L5E3U3"/>
<keyword evidence="10" id="KW-1185">Reference proteome</keyword>
<dbReference type="Gene3D" id="2.60.420.10">
    <property type="entry name" value="Maltose phosphorylase, domain 3"/>
    <property type="match status" value="1"/>
</dbReference>
<evidence type="ECO:0000313" key="10">
    <source>
        <dbReference type="Proteomes" id="UP000503278"/>
    </source>
</evidence>
<dbReference type="GO" id="GO:0030596">
    <property type="term" value="F:alpha-L-rhamnosidase activity"/>
    <property type="evidence" value="ECO:0007669"/>
    <property type="project" value="UniProtKB-EC"/>
</dbReference>
<feature type="domain" description="Alpha-L-rhamnosidase C-terminal" evidence="8">
    <location>
        <begin position="837"/>
        <end position="911"/>
    </location>
</feature>
<keyword evidence="4" id="KW-0732">Signal</keyword>
<dbReference type="PIRSF" id="PIRSF010631">
    <property type="entry name" value="A-rhamnsds"/>
    <property type="match status" value="1"/>
</dbReference>
<dbReference type="Pfam" id="PF17389">
    <property type="entry name" value="Bac_rhamnosid6H"/>
    <property type="match status" value="1"/>
</dbReference>
<dbReference type="Gene3D" id="2.60.120.260">
    <property type="entry name" value="Galactose-binding domain-like"/>
    <property type="match status" value="2"/>
</dbReference>
<name>A0A7L5E3U3_9SPHI</name>
<dbReference type="PANTHER" id="PTHR33307:SF11">
    <property type="entry name" value="ALPHA-L-RHAMNOSIDASE"/>
    <property type="match status" value="1"/>
</dbReference>
<evidence type="ECO:0000256" key="1">
    <source>
        <dbReference type="ARBA" id="ARBA00001445"/>
    </source>
</evidence>
<dbReference type="SUPFAM" id="SSF48208">
    <property type="entry name" value="Six-hairpin glycosidases"/>
    <property type="match status" value="1"/>
</dbReference>
<feature type="domain" description="Alpha-L-rhamnosidase concanavalin-like" evidence="5">
    <location>
        <begin position="392"/>
        <end position="483"/>
    </location>
</feature>
<sequence length="940" mass="105291">MKKRLYILLVLLSPLTLWAQAIKVVDLQCEYKNNPLGIEATSPKLSWTLQSNGRNILQTAYRVIVADNNADLDKNIGNCWDSKKISSSASIQVLCHGKALQAAKTYYWKVMIWDNQNHNSGWSHAAQWQMGLLTVADWKSARWIAYDKLPDSERHAPLIHLRGPKKMGTANDVLPLLRKTFNVNKPIKKATIYICGLGHFELNINGNKVGDHFLDPGWTAYDKQALYVPFDVTQQVKQGNNAIGVMLGNGFYYIPRDERYRKLTGAYGYPKMICRLAIEYQDGSTSNVVSDTNWKTAQSPIIFTSIYGGEDYDANKEQPGWNTANFKDNSWKNVILVEGSPMLNAQLEEPLKVFQQFSTQSVKQLGSGFTGQYKPKINKDGTQAPITQPIVKNRVVYDFGQNLSGIVQIQVKGKRGDTVRIYPAELLNAEGTINQKGSGNPYYFQYILKGNGVETWQPRFTYYGFRYAQVENVVPQGEANNQQLPVVVGIKSLHTHNAAPAVGEFTCSNELFNKTFNLIDWAIRSNMASVFTDCPHREKLGWLEEVHLVGSSLRYNYDIANLSRKCISDMELAQTTNGLIPEIAPEFTEFGDVFRDSPEWGSNSIILPWYLYQWYGDKQVLANSYSMMRRYLDYLAAKANNHILTQGLGDWYDIGPKDPGFSQNTTKGITATAIYYYDLEIAAQVATLLNKAADATRYNKLAVEVKNAFNKTFFNAETKQYGTGSQTANAMAVYMGLVEPQYKAAVVNNIVQDIRGRNNALTAGDIGYRYLLRVLDDAGRSDVIFDMNSRTDVPGYGYQLAHGATALTESWQGLASVSNNHLMLGHIMEWFYSGLAGIRQAPGDIGFRHIEIRPEPVGDITYVKAATHTPYGTVKSSWQKKADQFELNIEVPANSTATVYLPASQHAKVTMNGQALQGLKYQESKVVVQVGSGNYHFIAK</sequence>
<dbReference type="InterPro" id="IPR013737">
    <property type="entry name" value="Bac_rhamnosid_N"/>
</dbReference>
<reference evidence="9 10" key="1">
    <citation type="submission" date="2020-04" db="EMBL/GenBank/DDBJ databases">
        <title>Genome sequencing of novel species.</title>
        <authorList>
            <person name="Heo J."/>
            <person name="Kim S.-J."/>
            <person name="Kim J.-S."/>
            <person name="Hong S.-B."/>
            <person name="Kwon S.-W."/>
        </authorList>
    </citation>
    <scope>NUCLEOTIDE SEQUENCE [LARGE SCALE GENOMIC DNA]</scope>
    <source>
        <strain evidence="9 10">F39-2</strain>
    </source>
</reference>
<dbReference type="InterPro" id="IPR008902">
    <property type="entry name" value="Rhamnosid_concanavalin"/>
</dbReference>
<organism evidence="9 10">
    <name type="scientific">Mucilaginibacter robiniae</name>
    <dbReference type="NCBI Taxonomy" id="2728022"/>
    <lineage>
        <taxon>Bacteria</taxon>
        <taxon>Pseudomonadati</taxon>
        <taxon>Bacteroidota</taxon>
        <taxon>Sphingobacteriia</taxon>
        <taxon>Sphingobacteriales</taxon>
        <taxon>Sphingobacteriaceae</taxon>
        <taxon>Mucilaginibacter</taxon>
    </lineage>
</organism>
<dbReference type="RefSeq" id="WP_169609319.1">
    <property type="nucleotide sequence ID" value="NZ_CP051682.1"/>
</dbReference>